<comment type="caution">
    <text evidence="2">The sequence shown here is derived from an EMBL/GenBank/DDBJ whole genome shotgun (WGS) entry which is preliminary data.</text>
</comment>
<dbReference type="SUPFAM" id="SSF57756">
    <property type="entry name" value="Retrovirus zinc finger-like domains"/>
    <property type="match status" value="1"/>
</dbReference>
<dbReference type="InterPro" id="IPR052579">
    <property type="entry name" value="Zinc_finger_SWIM"/>
</dbReference>
<organism evidence="2 3">
    <name type="scientific">Rhododendron griersonianum</name>
    <dbReference type="NCBI Taxonomy" id="479676"/>
    <lineage>
        <taxon>Eukaryota</taxon>
        <taxon>Viridiplantae</taxon>
        <taxon>Streptophyta</taxon>
        <taxon>Embryophyta</taxon>
        <taxon>Tracheophyta</taxon>
        <taxon>Spermatophyta</taxon>
        <taxon>Magnoliopsida</taxon>
        <taxon>eudicotyledons</taxon>
        <taxon>Gunneridae</taxon>
        <taxon>Pentapetalae</taxon>
        <taxon>asterids</taxon>
        <taxon>Ericales</taxon>
        <taxon>Ericaceae</taxon>
        <taxon>Ericoideae</taxon>
        <taxon>Rhodoreae</taxon>
        <taxon>Rhododendron</taxon>
    </lineage>
</organism>
<evidence type="ECO:0000256" key="1">
    <source>
        <dbReference type="SAM" id="MobiDB-lite"/>
    </source>
</evidence>
<gene>
    <name evidence="2" type="ORF">RHGRI_010537</name>
</gene>
<dbReference type="Proteomes" id="UP000823749">
    <property type="component" value="Chromosome 4"/>
</dbReference>
<accession>A0AAV6KIX8</accession>
<dbReference type="PANTHER" id="PTHR31569:SF4">
    <property type="entry name" value="SWIM-TYPE DOMAIN-CONTAINING PROTEIN"/>
    <property type="match status" value="1"/>
</dbReference>
<name>A0AAV6KIX8_9ERIC</name>
<proteinExistence type="predicted"/>
<dbReference type="GO" id="GO:0003676">
    <property type="term" value="F:nucleic acid binding"/>
    <property type="evidence" value="ECO:0007669"/>
    <property type="project" value="InterPro"/>
</dbReference>
<feature type="region of interest" description="Disordered" evidence="1">
    <location>
        <begin position="299"/>
        <end position="320"/>
    </location>
</feature>
<feature type="region of interest" description="Disordered" evidence="1">
    <location>
        <begin position="1"/>
        <end position="28"/>
    </location>
</feature>
<keyword evidence="3" id="KW-1185">Reference proteome</keyword>
<evidence type="ECO:0000313" key="2">
    <source>
        <dbReference type="EMBL" id="KAG5552486.1"/>
    </source>
</evidence>
<evidence type="ECO:0000313" key="3">
    <source>
        <dbReference type="Proteomes" id="UP000823749"/>
    </source>
</evidence>
<dbReference type="InterPro" id="IPR036875">
    <property type="entry name" value="Znf_CCHC_sf"/>
</dbReference>
<feature type="compositionally biased region" description="Polar residues" evidence="1">
    <location>
        <begin position="1"/>
        <end position="10"/>
    </location>
</feature>
<reference evidence="2" key="1">
    <citation type="submission" date="2020-08" db="EMBL/GenBank/DDBJ databases">
        <title>Plant Genome Project.</title>
        <authorList>
            <person name="Zhang R.-G."/>
        </authorList>
    </citation>
    <scope>NUCLEOTIDE SEQUENCE</scope>
    <source>
        <strain evidence="2">WSP0</strain>
        <tissue evidence="2">Leaf</tissue>
    </source>
</reference>
<dbReference type="AlphaFoldDB" id="A0AAV6KIX8"/>
<protein>
    <recommendedName>
        <fullName evidence="4">Protein FAR1-RELATED SEQUENCE</fullName>
    </recommendedName>
</protein>
<dbReference type="PANTHER" id="PTHR31569">
    <property type="entry name" value="SWIM-TYPE DOMAIN-CONTAINING PROTEIN"/>
    <property type="match status" value="1"/>
</dbReference>
<dbReference type="EMBL" id="JACTNZ010000004">
    <property type="protein sequence ID" value="KAG5552486.1"/>
    <property type="molecule type" value="Genomic_DNA"/>
</dbReference>
<evidence type="ECO:0008006" key="4">
    <source>
        <dbReference type="Google" id="ProtNLM"/>
    </source>
</evidence>
<dbReference type="GO" id="GO:0008270">
    <property type="term" value="F:zinc ion binding"/>
    <property type="evidence" value="ECO:0007669"/>
    <property type="project" value="InterPro"/>
</dbReference>
<sequence>MAPPKQTSPTPLGKPEAINNGTAETSRKDTNDALKHRTGNTFSRIEWILNKQLNVSLEFQVIELNKKESLQKILWNEVISTPDEGAFDEAWKLFELLYNEKEYVLSYIQRTWLPFKERFVKVWTEKCSHFGNCVSSRAEGAHGKLKKYLQVSTGDLHQVKNKICLAIENEFKEINAQLSMYAMGEILKQYEMVKHATMQLVCTGHFMATMGLPCAHKMIDWKGKALPLDAIHSQWRIDMISLTCSDGGASGEVFKGLIHELDDKYEAWPPTQKERAQERISQLVNPSLPLLFEPNVQCPKGRPSGSKKGMESGSTRRNPSKFEIVDANKRKCSICKGVGHNSRTCPQKFGTNEFNASHIANPNDDGPTMNVIDLHTISTSSNCFWLDD</sequence>